<feature type="transmembrane region" description="Helical" evidence="2">
    <location>
        <begin position="38"/>
        <end position="59"/>
    </location>
</feature>
<name>A0A7H0III1_9ACTN</name>
<accession>A0A7H0III1</accession>
<sequence length="61" mass="6648">MTYRPSPHQITEVPPTYVTPPPRIPQPPSPDRQFGDTLLAVLSVASLVSMTIATATKFLTL</sequence>
<dbReference type="Proteomes" id="UP000516052">
    <property type="component" value="Chromosome"/>
</dbReference>
<reference evidence="3 4" key="1">
    <citation type="submission" date="2020-08" db="EMBL/GenBank/DDBJ databases">
        <title>A novel species.</title>
        <authorList>
            <person name="Gao J."/>
        </authorList>
    </citation>
    <scope>NUCLEOTIDE SEQUENCE [LARGE SCALE GENOMIC DNA]</scope>
    <source>
        <strain evidence="3 4">CRXT-G-22</strain>
    </source>
</reference>
<dbReference type="KEGG" id="sroi:IAG44_26335"/>
<keyword evidence="2" id="KW-0472">Membrane</keyword>
<keyword evidence="2" id="KW-1133">Transmembrane helix</keyword>
<organism evidence="3 4">
    <name type="scientific">Streptomyces roseirectus</name>
    <dbReference type="NCBI Taxonomy" id="2768066"/>
    <lineage>
        <taxon>Bacteria</taxon>
        <taxon>Bacillati</taxon>
        <taxon>Actinomycetota</taxon>
        <taxon>Actinomycetes</taxon>
        <taxon>Kitasatosporales</taxon>
        <taxon>Streptomycetaceae</taxon>
        <taxon>Streptomyces</taxon>
    </lineage>
</organism>
<evidence type="ECO:0000256" key="2">
    <source>
        <dbReference type="SAM" id="Phobius"/>
    </source>
</evidence>
<protein>
    <submittedName>
        <fullName evidence="3">Uncharacterized protein</fullName>
    </submittedName>
</protein>
<proteinExistence type="predicted"/>
<feature type="compositionally biased region" description="Pro residues" evidence="1">
    <location>
        <begin position="17"/>
        <end position="30"/>
    </location>
</feature>
<keyword evidence="4" id="KW-1185">Reference proteome</keyword>
<keyword evidence="2" id="KW-0812">Transmembrane</keyword>
<evidence type="ECO:0000313" key="3">
    <source>
        <dbReference type="EMBL" id="QNP72597.1"/>
    </source>
</evidence>
<evidence type="ECO:0000313" key="4">
    <source>
        <dbReference type="Proteomes" id="UP000516052"/>
    </source>
</evidence>
<feature type="region of interest" description="Disordered" evidence="1">
    <location>
        <begin position="1"/>
        <end position="32"/>
    </location>
</feature>
<gene>
    <name evidence="3" type="ORF">IAG44_26335</name>
</gene>
<evidence type="ECO:0000256" key="1">
    <source>
        <dbReference type="SAM" id="MobiDB-lite"/>
    </source>
</evidence>
<dbReference type="AlphaFoldDB" id="A0A7H0III1"/>
<dbReference type="EMBL" id="CP060828">
    <property type="protein sequence ID" value="QNP72597.1"/>
    <property type="molecule type" value="Genomic_DNA"/>
</dbReference>
<dbReference type="RefSeq" id="WP_187749549.1">
    <property type="nucleotide sequence ID" value="NZ_CP060828.1"/>
</dbReference>